<dbReference type="AlphaFoldDB" id="A0A7X5ZV89"/>
<reference evidence="1 2" key="1">
    <citation type="submission" date="2020-03" db="EMBL/GenBank/DDBJ databases">
        <title>Genomic Encyclopedia of Type Strains, Phase IV (KMG-IV): sequencing the most valuable type-strain genomes for metagenomic binning, comparative biology and taxonomic classification.</title>
        <authorList>
            <person name="Goeker M."/>
        </authorList>
    </citation>
    <scope>NUCLEOTIDE SEQUENCE [LARGE SCALE GENOMIC DNA]</scope>
    <source>
        <strain evidence="1 2">DSM 4733</strain>
    </source>
</reference>
<evidence type="ECO:0000313" key="2">
    <source>
        <dbReference type="Proteomes" id="UP000564677"/>
    </source>
</evidence>
<dbReference type="EMBL" id="JAASQV010000001">
    <property type="protein sequence ID" value="NIJ64153.1"/>
    <property type="molecule type" value="Genomic_DNA"/>
</dbReference>
<name>A0A7X5ZV89_9SPHN</name>
<protein>
    <submittedName>
        <fullName evidence="1">Uncharacterized protein</fullName>
    </submittedName>
</protein>
<proteinExistence type="predicted"/>
<gene>
    <name evidence="1" type="ORF">FHR20_001084</name>
</gene>
<keyword evidence="2" id="KW-1185">Reference proteome</keyword>
<comment type="caution">
    <text evidence="1">The sequence shown here is derived from an EMBL/GenBank/DDBJ whole genome shotgun (WGS) entry which is preliminary data.</text>
</comment>
<evidence type="ECO:0000313" key="1">
    <source>
        <dbReference type="EMBL" id="NIJ64153.1"/>
    </source>
</evidence>
<dbReference type="Proteomes" id="UP000564677">
    <property type="component" value="Unassembled WGS sequence"/>
</dbReference>
<organism evidence="1 2">
    <name type="scientific">Sphingomonas leidyi</name>
    <dbReference type="NCBI Taxonomy" id="68569"/>
    <lineage>
        <taxon>Bacteria</taxon>
        <taxon>Pseudomonadati</taxon>
        <taxon>Pseudomonadota</taxon>
        <taxon>Alphaproteobacteria</taxon>
        <taxon>Sphingomonadales</taxon>
        <taxon>Sphingomonadaceae</taxon>
        <taxon>Sphingomonas</taxon>
    </lineage>
</organism>
<sequence length="66" mass="7333">MKVNEVPGFPCPQCGKLVHIDFAEFLRTGEATCSYCLLRLSIDRKASDAFVETMRSPPIMRGGKGR</sequence>
<accession>A0A7X5ZV89</accession>